<comment type="catalytic activity">
    <reaction evidence="13">
        <text>N-terminal L-methionyl-L-threonyl-[protein] + acetyl-CoA = N-terminal N(alpha)-acetyl-L-methionyl-L-threonyl-[protein] + CoA + H(+)</text>
        <dbReference type="Rhea" id="RHEA:50576"/>
        <dbReference type="Rhea" id="RHEA-COMP:12732"/>
        <dbReference type="Rhea" id="RHEA-COMP:12733"/>
        <dbReference type="ChEBI" id="CHEBI:15378"/>
        <dbReference type="ChEBI" id="CHEBI:57287"/>
        <dbReference type="ChEBI" id="CHEBI:57288"/>
        <dbReference type="ChEBI" id="CHEBI:133404"/>
        <dbReference type="ChEBI" id="CHEBI:133405"/>
        <dbReference type="EC" id="2.3.1.258"/>
    </reaction>
</comment>
<dbReference type="EMBL" id="JAHWGI010000352">
    <property type="protein sequence ID" value="KAK3914127.1"/>
    <property type="molecule type" value="Genomic_DNA"/>
</dbReference>
<reference evidence="16" key="1">
    <citation type="submission" date="2021-07" db="EMBL/GenBank/DDBJ databases">
        <authorList>
            <person name="Catto M.A."/>
            <person name="Jacobson A."/>
            <person name="Kennedy G."/>
            <person name="Labadie P."/>
            <person name="Hunt B.G."/>
            <person name="Srinivasan R."/>
        </authorList>
    </citation>
    <scope>NUCLEOTIDE SEQUENCE</scope>
    <source>
        <strain evidence="16">PL_HMW_Pooled</strain>
        <tissue evidence="16">Head</tissue>
    </source>
</reference>
<keyword evidence="2" id="KW-0963">Cytoplasm</keyword>
<dbReference type="PROSITE" id="PS51186">
    <property type="entry name" value="GNAT"/>
    <property type="match status" value="1"/>
</dbReference>
<evidence type="ECO:0000256" key="5">
    <source>
        <dbReference type="ARBA" id="ARBA00039121"/>
    </source>
</evidence>
<dbReference type="GO" id="GO:0031415">
    <property type="term" value="C:NatA complex"/>
    <property type="evidence" value="ECO:0007669"/>
    <property type="project" value="TreeGrafter"/>
</dbReference>
<organism evidence="16 17">
    <name type="scientific">Frankliniella fusca</name>
    <dbReference type="NCBI Taxonomy" id="407009"/>
    <lineage>
        <taxon>Eukaryota</taxon>
        <taxon>Metazoa</taxon>
        <taxon>Ecdysozoa</taxon>
        <taxon>Arthropoda</taxon>
        <taxon>Hexapoda</taxon>
        <taxon>Insecta</taxon>
        <taxon>Pterygota</taxon>
        <taxon>Neoptera</taxon>
        <taxon>Paraneoptera</taxon>
        <taxon>Thysanoptera</taxon>
        <taxon>Terebrantia</taxon>
        <taxon>Thripoidea</taxon>
        <taxon>Thripidae</taxon>
        <taxon>Frankliniella</taxon>
    </lineage>
</organism>
<dbReference type="InterPro" id="IPR016181">
    <property type="entry name" value="Acyl_CoA_acyltransferase"/>
</dbReference>
<evidence type="ECO:0000256" key="11">
    <source>
        <dbReference type="ARBA" id="ARBA00049002"/>
    </source>
</evidence>
<evidence type="ECO:0000313" key="16">
    <source>
        <dbReference type="EMBL" id="KAK3914127.1"/>
    </source>
</evidence>
<comment type="catalytic activity">
    <reaction evidence="10">
        <text>N-terminal L-methionyl-L-valyl-[protein] + acetyl-CoA = N-terminal N(alpha)-acetyl-L-methionyl-L-valyl-[protein] + CoA + H(+)</text>
        <dbReference type="Rhea" id="RHEA:50572"/>
        <dbReference type="Rhea" id="RHEA-COMP:12730"/>
        <dbReference type="Rhea" id="RHEA-COMP:12731"/>
        <dbReference type="ChEBI" id="CHEBI:15378"/>
        <dbReference type="ChEBI" id="CHEBI:57287"/>
        <dbReference type="ChEBI" id="CHEBI:57288"/>
        <dbReference type="ChEBI" id="CHEBI:133402"/>
        <dbReference type="ChEBI" id="CHEBI:133403"/>
        <dbReference type="EC" id="2.3.1.258"/>
    </reaction>
</comment>
<comment type="subcellular location">
    <subcellularLocation>
        <location evidence="1">Cytoplasm</location>
    </subcellularLocation>
</comment>
<dbReference type="PANTHER" id="PTHR42919">
    <property type="entry name" value="N-ALPHA-ACETYLTRANSFERASE"/>
    <property type="match status" value="1"/>
</dbReference>
<feature type="non-terminal residue" evidence="16">
    <location>
        <position position="188"/>
    </location>
</feature>
<evidence type="ECO:0000256" key="14">
    <source>
        <dbReference type="SAM" id="SignalP"/>
    </source>
</evidence>
<name>A0AAE1H3I6_9NEOP</name>
<dbReference type="PANTHER" id="PTHR42919:SF8">
    <property type="entry name" value="N-ALPHA-ACETYLTRANSFERASE 50"/>
    <property type="match status" value="1"/>
</dbReference>
<dbReference type="AlphaFoldDB" id="A0AAE1H3I6"/>
<evidence type="ECO:0000256" key="8">
    <source>
        <dbReference type="ARBA" id="ARBA00048490"/>
    </source>
</evidence>
<dbReference type="Pfam" id="PF00583">
    <property type="entry name" value="Acetyltransf_1"/>
    <property type="match status" value="1"/>
</dbReference>
<dbReference type="EC" id="2.3.1.258" evidence="5"/>
<feature type="signal peptide" evidence="14">
    <location>
        <begin position="1"/>
        <end position="17"/>
    </location>
</feature>
<dbReference type="InterPro" id="IPR000182">
    <property type="entry name" value="GNAT_dom"/>
</dbReference>
<evidence type="ECO:0000256" key="13">
    <source>
        <dbReference type="ARBA" id="ARBA00049454"/>
    </source>
</evidence>
<gene>
    <name evidence="16" type="ORF">KUF71_023540</name>
</gene>
<evidence type="ECO:0000256" key="10">
    <source>
        <dbReference type="ARBA" id="ARBA00048799"/>
    </source>
</evidence>
<evidence type="ECO:0000256" key="4">
    <source>
        <dbReference type="ARBA" id="ARBA00023315"/>
    </source>
</evidence>
<comment type="catalytic activity">
    <reaction evidence="7">
        <text>N-terminal L-methionyl-L-tyrosyl-[protein] + acetyl-CoA = N-terminal N(alpha)-acetyl-L-methionyl-L-tyrosyl-[protein] + CoA + H(+)</text>
        <dbReference type="Rhea" id="RHEA:50532"/>
        <dbReference type="Rhea" id="RHEA-COMP:12717"/>
        <dbReference type="Rhea" id="RHEA-COMP:12718"/>
        <dbReference type="ChEBI" id="CHEBI:15378"/>
        <dbReference type="ChEBI" id="CHEBI:57287"/>
        <dbReference type="ChEBI" id="CHEBI:57288"/>
        <dbReference type="ChEBI" id="CHEBI:133384"/>
        <dbReference type="ChEBI" id="CHEBI:133385"/>
        <dbReference type="EC" id="2.3.1.258"/>
    </reaction>
</comment>
<reference evidence="16" key="2">
    <citation type="journal article" date="2023" name="BMC Genomics">
        <title>Pest status, molecular evolution, and epigenetic factors derived from the genome assembly of Frankliniella fusca, a thysanopteran phytovirus vector.</title>
        <authorList>
            <person name="Catto M.A."/>
            <person name="Labadie P.E."/>
            <person name="Jacobson A.L."/>
            <person name="Kennedy G.G."/>
            <person name="Srinivasan R."/>
            <person name="Hunt B.G."/>
        </authorList>
    </citation>
    <scope>NUCLEOTIDE SEQUENCE</scope>
    <source>
        <strain evidence="16">PL_HMW_Pooled</strain>
    </source>
</reference>
<comment type="catalytic activity">
    <reaction evidence="11">
        <text>N-terminal L-methionyl-L-alanyl-[protein] + acetyl-CoA = N-terminal N(alpha)-acetyl-L-methionyl-L-alanyl-[protein] + CoA + H(+)</text>
        <dbReference type="Rhea" id="RHEA:50564"/>
        <dbReference type="Rhea" id="RHEA-COMP:12726"/>
        <dbReference type="Rhea" id="RHEA-COMP:12727"/>
        <dbReference type="ChEBI" id="CHEBI:15378"/>
        <dbReference type="ChEBI" id="CHEBI:57287"/>
        <dbReference type="ChEBI" id="CHEBI:57288"/>
        <dbReference type="ChEBI" id="CHEBI:133398"/>
        <dbReference type="ChEBI" id="CHEBI:133399"/>
        <dbReference type="EC" id="2.3.1.258"/>
    </reaction>
</comment>
<feature type="chain" id="PRO_5042239022" description="N-terminal methionine N(alpha)-acetyltransferase NatE" evidence="14">
    <location>
        <begin position="18"/>
        <end position="188"/>
    </location>
</feature>
<dbReference type="GO" id="GO:0120518">
    <property type="term" value="F:protein N-terminal-methionine acetyltransferase activity"/>
    <property type="evidence" value="ECO:0007669"/>
    <property type="project" value="UniProtKB-EC"/>
</dbReference>
<accession>A0AAE1H3I6</accession>
<dbReference type="Gene3D" id="3.40.630.30">
    <property type="match status" value="1"/>
</dbReference>
<dbReference type="SUPFAM" id="SSF55729">
    <property type="entry name" value="Acyl-CoA N-acyltransferases (Nat)"/>
    <property type="match status" value="1"/>
</dbReference>
<comment type="catalytic activity">
    <reaction evidence="9">
        <text>N-terminal L-methionyl-L-lysyl-[protein] + acetyl-CoA = N-terminal N(alpha)-acetyl-L-methionyl-L-lysyl-[protein] + CoA + H(+)</text>
        <dbReference type="Rhea" id="RHEA:50580"/>
        <dbReference type="Rhea" id="RHEA-COMP:12734"/>
        <dbReference type="Rhea" id="RHEA-COMP:12735"/>
        <dbReference type="ChEBI" id="CHEBI:15378"/>
        <dbReference type="ChEBI" id="CHEBI:57287"/>
        <dbReference type="ChEBI" id="CHEBI:57288"/>
        <dbReference type="ChEBI" id="CHEBI:133406"/>
        <dbReference type="ChEBI" id="CHEBI:133407"/>
        <dbReference type="EC" id="2.3.1.258"/>
    </reaction>
</comment>
<evidence type="ECO:0000256" key="2">
    <source>
        <dbReference type="ARBA" id="ARBA00022490"/>
    </source>
</evidence>
<dbReference type="InterPro" id="IPR051556">
    <property type="entry name" value="N-term/lysine_N-AcTrnsfr"/>
</dbReference>
<comment type="catalytic activity">
    <reaction evidence="8">
        <text>N-terminal L-methionyl-L-phenylalanyl-[protein] + acetyl-CoA = N-terminal N(alpha)-acetyl-L-methionyl-L-phenylalanyl-[protein] + CoA + H(+)</text>
        <dbReference type="Rhea" id="RHEA:50528"/>
        <dbReference type="Rhea" id="RHEA-COMP:12715"/>
        <dbReference type="Rhea" id="RHEA-COMP:12716"/>
        <dbReference type="ChEBI" id="CHEBI:15378"/>
        <dbReference type="ChEBI" id="CHEBI:57287"/>
        <dbReference type="ChEBI" id="CHEBI:57288"/>
        <dbReference type="ChEBI" id="CHEBI:133382"/>
        <dbReference type="ChEBI" id="CHEBI:133383"/>
        <dbReference type="EC" id="2.3.1.258"/>
    </reaction>
</comment>
<evidence type="ECO:0000313" key="17">
    <source>
        <dbReference type="Proteomes" id="UP001219518"/>
    </source>
</evidence>
<evidence type="ECO:0000256" key="9">
    <source>
        <dbReference type="ARBA" id="ARBA00048618"/>
    </source>
</evidence>
<evidence type="ECO:0000259" key="15">
    <source>
        <dbReference type="PROSITE" id="PS51186"/>
    </source>
</evidence>
<dbReference type="FunFam" id="3.40.630.30:FF:000078">
    <property type="entry name" value="N-alpha-acetyltransferase 50"/>
    <property type="match status" value="1"/>
</dbReference>
<evidence type="ECO:0000256" key="1">
    <source>
        <dbReference type="ARBA" id="ARBA00004496"/>
    </source>
</evidence>
<evidence type="ECO:0000256" key="6">
    <source>
        <dbReference type="ARBA" id="ARBA00048251"/>
    </source>
</evidence>
<evidence type="ECO:0000256" key="7">
    <source>
        <dbReference type="ARBA" id="ARBA00048335"/>
    </source>
</evidence>
<keyword evidence="14" id="KW-0732">Signal</keyword>
<comment type="catalytic activity">
    <reaction evidence="6">
        <text>N-terminal L-methionyl-L-seryl-[protein] + acetyl-CoA = N-terminal N(alpha)-acetyl-L-methionyl-L-seryl-[protein] + CoA + H(+)</text>
        <dbReference type="Rhea" id="RHEA:50568"/>
        <dbReference type="Rhea" id="RHEA-COMP:12728"/>
        <dbReference type="Rhea" id="RHEA-COMP:12729"/>
        <dbReference type="ChEBI" id="CHEBI:15378"/>
        <dbReference type="ChEBI" id="CHEBI:57287"/>
        <dbReference type="ChEBI" id="CHEBI:57288"/>
        <dbReference type="ChEBI" id="CHEBI:133400"/>
        <dbReference type="ChEBI" id="CHEBI:133401"/>
        <dbReference type="EC" id="2.3.1.258"/>
    </reaction>
</comment>
<comment type="catalytic activity">
    <reaction evidence="12">
        <text>N-terminal L-methionyl-L-leucyl-[protein] + acetyl-CoA = N-terminal N(alpha)-acetyl-L-methionyl-L-leucyl-[protein] + CoA + H(+)</text>
        <dbReference type="Rhea" id="RHEA:50520"/>
        <dbReference type="Rhea" id="RHEA-COMP:12711"/>
        <dbReference type="Rhea" id="RHEA-COMP:12712"/>
        <dbReference type="ChEBI" id="CHEBI:15378"/>
        <dbReference type="ChEBI" id="CHEBI:57287"/>
        <dbReference type="ChEBI" id="CHEBI:57288"/>
        <dbReference type="ChEBI" id="CHEBI:133377"/>
        <dbReference type="ChEBI" id="CHEBI:133378"/>
        <dbReference type="EC" id="2.3.1.258"/>
    </reaction>
</comment>
<feature type="domain" description="N-acetyltransferase" evidence="15">
    <location>
        <begin position="17"/>
        <end position="166"/>
    </location>
</feature>
<proteinExistence type="predicted"/>
<protein>
    <recommendedName>
        <fullName evidence="5">N-terminal methionine N(alpha)-acetyltransferase NatE</fullName>
        <ecNumber evidence="5">2.3.1.258</ecNumber>
    </recommendedName>
</protein>
<comment type="caution">
    <text evidence="16">The sequence shown here is derived from an EMBL/GenBank/DDBJ whole genome shotgun (WGS) entry which is preliminary data.</text>
</comment>
<keyword evidence="3" id="KW-0808">Transferase</keyword>
<keyword evidence="17" id="KW-1185">Reference proteome</keyword>
<evidence type="ECO:0000256" key="3">
    <source>
        <dbReference type="ARBA" id="ARBA00022679"/>
    </source>
</evidence>
<dbReference type="GO" id="GO:0007064">
    <property type="term" value="P:mitotic sister chromatid cohesion"/>
    <property type="evidence" value="ECO:0007669"/>
    <property type="project" value="TreeGrafter"/>
</dbReference>
<evidence type="ECO:0000256" key="12">
    <source>
        <dbReference type="ARBA" id="ARBA00049103"/>
    </source>
</evidence>
<dbReference type="CDD" id="cd04301">
    <property type="entry name" value="NAT_SF"/>
    <property type="match status" value="1"/>
</dbReference>
<dbReference type="Proteomes" id="UP001219518">
    <property type="component" value="Unassembled WGS sequence"/>
</dbReference>
<sequence length="188" mass="21781">IFIFSLLIVFFPFRSNIELGDVTPHNLKQLRKLNQVVFPVIYNDKFYRDVLEAGELAKLAYYNDIVVGAVCCRVDTAEKTRRLYIMTLGCLYPYRRLGIGTVMFNHVHNLVEQDGNFSSIYLHVQVCNEGALKFYQKFGFEIVETKESYYKRIEPADAYVLEKRLRPKVVNGDAALHNGDKKEGEKEK</sequence>
<keyword evidence="4" id="KW-0012">Acyltransferase</keyword>